<evidence type="ECO:0000256" key="1">
    <source>
        <dbReference type="SAM" id="SignalP"/>
    </source>
</evidence>
<comment type="caution">
    <text evidence="2">The sequence shown here is derived from an EMBL/GenBank/DDBJ whole genome shotgun (WGS) entry which is preliminary data.</text>
</comment>
<dbReference type="GeneID" id="93486182"/>
<evidence type="ECO:0008006" key="4">
    <source>
        <dbReference type="Google" id="ProtNLM"/>
    </source>
</evidence>
<name>A0A841R511_9FIRM</name>
<accession>A0A841R511</accession>
<evidence type="ECO:0000313" key="3">
    <source>
        <dbReference type="Proteomes" id="UP000591941"/>
    </source>
</evidence>
<dbReference type="EMBL" id="JACHHI010000003">
    <property type="protein sequence ID" value="MBB6477868.1"/>
    <property type="molecule type" value="Genomic_DNA"/>
</dbReference>
<feature type="signal peptide" evidence="1">
    <location>
        <begin position="1"/>
        <end position="22"/>
    </location>
</feature>
<dbReference type="Proteomes" id="UP000591941">
    <property type="component" value="Unassembled WGS sequence"/>
</dbReference>
<dbReference type="AlphaFoldDB" id="A0A841R511"/>
<reference evidence="2 3" key="1">
    <citation type="submission" date="2020-08" db="EMBL/GenBank/DDBJ databases">
        <title>Genomic Encyclopedia of Type Strains, Phase IV (KMG-IV): sequencing the most valuable type-strain genomes for metagenomic binning, comparative biology and taxonomic classification.</title>
        <authorList>
            <person name="Goeker M."/>
        </authorList>
    </citation>
    <scope>NUCLEOTIDE SEQUENCE [LARGE SCALE GENOMIC DNA]</scope>
    <source>
        <strain evidence="2 3">DSM 21255</strain>
    </source>
</reference>
<feature type="chain" id="PRO_5039652275" description="Somatostatin" evidence="1">
    <location>
        <begin position="23"/>
        <end position="147"/>
    </location>
</feature>
<organism evidence="2 3">
    <name type="scientific">Negativicoccus succinicivorans</name>
    <dbReference type="NCBI Taxonomy" id="620903"/>
    <lineage>
        <taxon>Bacteria</taxon>
        <taxon>Bacillati</taxon>
        <taxon>Bacillota</taxon>
        <taxon>Negativicutes</taxon>
        <taxon>Veillonellales</taxon>
        <taxon>Veillonellaceae</taxon>
        <taxon>Negativicoccus</taxon>
    </lineage>
</organism>
<gene>
    <name evidence="2" type="ORF">HNR45_000901</name>
</gene>
<dbReference type="RefSeq" id="WP_024048396.1">
    <property type="nucleotide sequence ID" value="NZ_CABWNB010000002.1"/>
</dbReference>
<evidence type="ECO:0000313" key="2">
    <source>
        <dbReference type="EMBL" id="MBB6477868.1"/>
    </source>
</evidence>
<sequence length="147" mass="16576">MIKRISALLCSACLLGITATVAAPPPPVPQAMPPAVRELSPHHPQAIRYYLDDAVRAGVMTRAEADATQKYMEFRYERRQKDLEYVADMTLDERRAYMAQKRKERGNPLLEYACYAHLTIERAQALMNYFHAEAKGDKYAAKAQGAS</sequence>
<protein>
    <recommendedName>
        <fullName evidence="4">Somatostatin</fullName>
    </recommendedName>
</protein>
<proteinExistence type="predicted"/>
<keyword evidence="3" id="KW-1185">Reference proteome</keyword>
<dbReference type="OrthoDB" id="1634037at2"/>
<keyword evidence="1" id="KW-0732">Signal</keyword>